<organism evidence="1 2">
    <name type="scientific">Myxacorys almedinensis A</name>
    <dbReference type="NCBI Taxonomy" id="2690445"/>
    <lineage>
        <taxon>Bacteria</taxon>
        <taxon>Bacillati</taxon>
        <taxon>Cyanobacteriota</taxon>
        <taxon>Cyanophyceae</taxon>
        <taxon>Leptolyngbyales</taxon>
        <taxon>Leptolyngbyaceae</taxon>
        <taxon>Myxacorys</taxon>
        <taxon>Myxacorys almedinensis</taxon>
    </lineage>
</organism>
<dbReference type="RefSeq" id="WP_162422235.1">
    <property type="nucleotide sequence ID" value="NZ_WVIE01000005.1"/>
</dbReference>
<evidence type="ECO:0000313" key="1">
    <source>
        <dbReference type="EMBL" id="NDJ16711.1"/>
    </source>
</evidence>
<dbReference type="Proteomes" id="UP000646053">
    <property type="component" value="Unassembled WGS sequence"/>
</dbReference>
<comment type="caution">
    <text evidence="1">The sequence shown here is derived from an EMBL/GenBank/DDBJ whole genome shotgun (WGS) entry which is preliminary data.</text>
</comment>
<keyword evidence="2" id="KW-1185">Reference proteome</keyword>
<dbReference type="AlphaFoldDB" id="A0A8J7Z203"/>
<name>A0A8J7Z203_9CYAN</name>
<protein>
    <submittedName>
        <fullName evidence="1">Uncharacterized protein</fullName>
    </submittedName>
</protein>
<evidence type="ECO:0000313" key="2">
    <source>
        <dbReference type="Proteomes" id="UP000646053"/>
    </source>
</evidence>
<proteinExistence type="predicted"/>
<dbReference type="EMBL" id="WVIE01000005">
    <property type="protein sequence ID" value="NDJ16711.1"/>
    <property type="molecule type" value="Genomic_DNA"/>
</dbReference>
<sequence length="310" mass="34951">MVGSLEQITQNLAALDRTVEELQEKFHSAYASYLKTLGQVTRQQLILSCHHICTEGYPQAFLALSLSHRQQLQAALRDLAKQSEHDLLDTLTLADEETEIQDDDTLNELDEELEFTLSDDDLELLSHDAEIEELELEDENELEALLSKAISSSTEQPPLTPIDLLGQWQSTVERSIVRTLQITSQAANQLLQQHEILPKQVPPPILEAAAKAKGNEPSSGHPNLLNLLIDASEKSMRSKKPDPASMVHVIAVNLRLAEIEFNDMSVTSDRAKLRALRKQFQSLAQQYRKKQRDYAIAEARLAWKSTWVNE</sequence>
<reference evidence="1" key="1">
    <citation type="submission" date="2019-12" db="EMBL/GenBank/DDBJ databases">
        <title>High-Quality draft genome sequences of three cyanobacteria isolated from the limestone walls of the Old Cathedral of Coimbra.</title>
        <authorList>
            <person name="Tiago I."/>
            <person name="Soares F."/>
            <person name="Portugal A."/>
        </authorList>
    </citation>
    <scope>NUCLEOTIDE SEQUENCE</scope>
    <source>
        <strain evidence="1">A</strain>
    </source>
</reference>
<gene>
    <name evidence="1" type="ORF">GS601_05310</name>
</gene>
<accession>A0A8J7Z203</accession>